<dbReference type="SMART" id="SM00473">
    <property type="entry name" value="PAN_AP"/>
    <property type="match status" value="1"/>
</dbReference>
<keyword evidence="4 18" id="KW-0808">Transferase</keyword>
<evidence type="ECO:0000313" key="26">
    <source>
        <dbReference type="Proteomes" id="UP001497516"/>
    </source>
</evidence>
<keyword evidence="3 18" id="KW-0723">Serine/threonine-protein kinase</keyword>
<dbReference type="Pfam" id="PF08276">
    <property type="entry name" value="PAN_2"/>
    <property type="match status" value="1"/>
</dbReference>
<evidence type="ECO:0000256" key="5">
    <source>
        <dbReference type="ARBA" id="ARBA00022692"/>
    </source>
</evidence>
<dbReference type="Pfam" id="PF07714">
    <property type="entry name" value="PK_Tyr_Ser-Thr"/>
    <property type="match status" value="1"/>
</dbReference>
<keyword evidence="2" id="KW-1003">Cell membrane</keyword>
<dbReference type="InterPro" id="IPR008271">
    <property type="entry name" value="Ser/Thr_kinase_AS"/>
</dbReference>
<reference evidence="25 26" key="1">
    <citation type="submission" date="2024-04" db="EMBL/GenBank/DDBJ databases">
        <authorList>
            <person name="Fracassetti M."/>
        </authorList>
    </citation>
    <scope>NUCLEOTIDE SEQUENCE [LARGE SCALE GENOMIC DNA]</scope>
</reference>
<dbReference type="GO" id="GO:0004674">
    <property type="term" value="F:protein serine/threonine kinase activity"/>
    <property type="evidence" value="ECO:0007669"/>
    <property type="project" value="UniProtKB-KW"/>
</dbReference>
<dbReference type="SMART" id="SM00108">
    <property type="entry name" value="B_lectin"/>
    <property type="match status" value="1"/>
</dbReference>
<evidence type="ECO:0000256" key="8">
    <source>
        <dbReference type="ARBA" id="ARBA00022741"/>
    </source>
</evidence>
<evidence type="ECO:0000256" key="12">
    <source>
        <dbReference type="ARBA" id="ARBA00023136"/>
    </source>
</evidence>
<comment type="similarity">
    <text evidence="18">Belongs to the protein kinase superfamily. Ser/Thr protein kinase family.</text>
</comment>
<evidence type="ECO:0000256" key="11">
    <source>
        <dbReference type="ARBA" id="ARBA00022989"/>
    </source>
</evidence>
<proteinExistence type="inferred from homology"/>
<dbReference type="PROSITE" id="PS50948">
    <property type="entry name" value="PAN"/>
    <property type="match status" value="1"/>
</dbReference>
<dbReference type="Gene3D" id="3.50.4.10">
    <property type="entry name" value="Hepatocyte Growth Factor"/>
    <property type="match status" value="1"/>
</dbReference>
<keyword evidence="11 20" id="KW-1133">Transmembrane helix</keyword>
<dbReference type="PROSITE" id="PS50011">
    <property type="entry name" value="PROTEIN_KINASE_DOM"/>
    <property type="match status" value="1"/>
</dbReference>
<keyword evidence="5 20" id="KW-0812">Transmembrane</keyword>
<keyword evidence="26" id="KW-1185">Reference proteome</keyword>
<evidence type="ECO:0000256" key="21">
    <source>
        <dbReference type="SAM" id="SignalP"/>
    </source>
</evidence>
<evidence type="ECO:0000256" key="17">
    <source>
        <dbReference type="ARBA" id="ARBA00048679"/>
    </source>
</evidence>
<evidence type="ECO:0000259" key="24">
    <source>
        <dbReference type="PROSITE" id="PS50948"/>
    </source>
</evidence>
<evidence type="ECO:0000259" key="22">
    <source>
        <dbReference type="PROSITE" id="PS50011"/>
    </source>
</evidence>
<evidence type="ECO:0000256" key="20">
    <source>
        <dbReference type="SAM" id="Phobius"/>
    </source>
</evidence>
<evidence type="ECO:0000256" key="1">
    <source>
        <dbReference type="ARBA" id="ARBA00004251"/>
    </source>
</evidence>
<feature type="chain" id="PRO_5043584378" description="Receptor-like serine/threonine-protein kinase" evidence="21">
    <location>
        <begin position="23"/>
        <end position="829"/>
    </location>
</feature>
<dbReference type="Proteomes" id="UP001497516">
    <property type="component" value="Chromosome 1"/>
</dbReference>
<evidence type="ECO:0000256" key="6">
    <source>
        <dbReference type="ARBA" id="ARBA00022729"/>
    </source>
</evidence>
<dbReference type="SMART" id="SM00220">
    <property type="entry name" value="S_TKc"/>
    <property type="match status" value="1"/>
</dbReference>
<evidence type="ECO:0000256" key="13">
    <source>
        <dbReference type="ARBA" id="ARBA00023157"/>
    </source>
</evidence>
<keyword evidence="12 20" id="KW-0472">Membrane</keyword>
<dbReference type="Pfam" id="PF01453">
    <property type="entry name" value="B_lectin"/>
    <property type="match status" value="1"/>
</dbReference>
<feature type="domain" description="Protein kinase" evidence="22">
    <location>
        <begin position="511"/>
        <end position="789"/>
    </location>
</feature>
<accession>A0AAV2C922</accession>
<dbReference type="PROSITE" id="PS50927">
    <property type="entry name" value="BULB_LECTIN"/>
    <property type="match status" value="1"/>
</dbReference>
<dbReference type="InterPro" id="IPR003609">
    <property type="entry name" value="Pan_app"/>
</dbReference>
<evidence type="ECO:0000256" key="7">
    <source>
        <dbReference type="ARBA" id="ARBA00022734"/>
    </source>
</evidence>
<dbReference type="Gene3D" id="3.30.200.20">
    <property type="entry name" value="Phosphorylase Kinase, domain 1"/>
    <property type="match status" value="1"/>
</dbReference>
<keyword evidence="13" id="KW-1015">Disulfide bond</keyword>
<evidence type="ECO:0000256" key="14">
    <source>
        <dbReference type="ARBA" id="ARBA00023170"/>
    </source>
</evidence>
<evidence type="ECO:0000256" key="9">
    <source>
        <dbReference type="ARBA" id="ARBA00022777"/>
    </source>
</evidence>
<keyword evidence="7" id="KW-0430">Lectin</keyword>
<feature type="transmembrane region" description="Helical" evidence="20">
    <location>
        <begin position="445"/>
        <end position="467"/>
    </location>
</feature>
<keyword evidence="9 18" id="KW-0418">Kinase</keyword>
<dbReference type="FunFam" id="3.30.200.20:FF:000330">
    <property type="entry name" value="G-type lectin S-receptor-like serine/threonine-protein kinase At4g03230"/>
    <property type="match status" value="1"/>
</dbReference>
<dbReference type="InterPro" id="IPR001480">
    <property type="entry name" value="Bulb-type_lectin_dom"/>
</dbReference>
<dbReference type="Pfam" id="PF11883">
    <property type="entry name" value="DUF3403"/>
    <property type="match status" value="1"/>
</dbReference>
<feature type="signal peptide" evidence="21">
    <location>
        <begin position="1"/>
        <end position="22"/>
    </location>
</feature>
<feature type="compositionally biased region" description="Basic and acidic residues" evidence="19">
    <location>
        <begin position="802"/>
        <end position="816"/>
    </location>
</feature>
<dbReference type="SUPFAM" id="SSF51110">
    <property type="entry name" value="alpha-D-mannose-specific plant lectins"/>
    <property type="match status" value="1"/>
</dbReference>
<dbReference type="InterPro" id="IPR001245">
    <property type="entry name" value="Ser-Thr/Tyr_kinase_cat_dom"/>
</dbReference>
<dbReference type="GO" id="GO:0005524">
    <property type="term" value="F:ATP binding"/>
    <property type="evidence" value="ECO:0007669"/>
    <property type="project" value="UniProtKB-KW"/>
</dbReference>
<dbReference type="Pfam" id="PF00954">
    <property type="entry name" value="S_locus_glycop"/>
    <property type="match status" value="1"/>
</dbReference>
<dbReference type="InterPro" id="IPR000719">
    <property type="entry name" value="Prot_kinase_dom"/>
</dbReference>
<dbReference type="InterPro" id="IPR036426">
    <property type="entry name" value="Bulb-type_lectin_dom_sf"/>
</dbReference>
<dbReference type="PIRSF" id="PIRSF000641">
    <property type="entry name" value="SRK"/>
    <property type="match status" value="1"/>
</dbReference>
<evidence type="ECO:0000256" key="18">
    <source>
        <dbReference type="PIRNR" id="PIRNR000641"/>
    </source>
</evidence>
<keyword evidence="6 21" id="KW-0732">Signal</keyword>
<evidence type="ECO:0000256" key="19">
    <source>
        <dbReference type="SAM" id="MobiDB-lite"/>
    </source>
</evidence>
<keyword evidence="8 18" id="KW-0547">Nucleotide-binding</keyword>
<evidence type="ECO:0000259" key="23">
    <source>
        <dbReference type="PROSITE" id="PS50927"/>
    </source>
</evidence>
<keyword evidence="10 18" id="KW-0067">ATP-binding</keyword>
<name>A0AAV2C922_9ROSI</name>
<comment type="catalytic activity">
    <reaction evidence="17 18">
        <text>L-seryl-[protein] + ATP = O-phospho-L-seryl-[protein] + ADP + H(+)</text>
        <dbReference type="Rhea" id="RHEA:17989"/>
        <dbReference type="Rhea" id="RHEA-COMP:9863"/>
        <dbReference type="Rhea" id="RHEA-COMP:11604"/>
        <dbReference type="ChEBI" id="CHEBI:15378"/>
        <dbReference type="ChEBI" id="CHEBI:29999"/>
        <dbReference type="ChEBI" id="CHEBI:30616"/>
        <dbReference type="ChEBI" id="CHEBI:83421"/>
        <dbReference type="ChEBI" id="CHEBI:456216"/>
        <dbReference type="EC" id="2.7.11.1"/>
    </reaction>
</comment>
<dbReference type="GO" id="GO:0005886">
    <property type="term" value="C:plasma membrane"/>
    <property type="evidence" value="ECO:0007669"/>
    <property type="project" value="UniProtKB-SubCell"/>
</dbReference>
<dbReference type="CDD" id="cd00028">
    <property type="entry name" value="B_lectin"/>
    <property type="match status" value="1"/>
</dbReference>
<dbReference type="InterPro" id="IPR000858">
    <property type="entry name" value="S_locus_glycoprot_dom"/>
</dbReference>
<dbReference type="CDD" id="cd01098">
    <property type="entry name" value="PAN_AP_plant"/>
    <property type="match status" value="1"/>
</dbReference>
<dbReference type="InterPro" id="IPR011009">
    <property type="entry name" value="Kinase-like_dom_sf"/>
</dbReference>
<evidence type="ECO:0000256" key="16">
    <source>
        <dbReference type="ARBA" id="ARBA00047899"/>
    </source>
</evidence>
<evidence type="ECO:0000256" key="2">
    <source>
        <dbReference type="ARBA" id="ARBA00022475"/>
    </source>
</evidence>
<sequence>MAGLAVLACAFISGFSITCCSAQDTISLDQQLKDGDTTLVSAGRGRFELGFFSPVNSRNRYLGIWYTNIIPRTVVWVANRETPIPDTLGAVNLTSQGNLTLFDGNQTLVWSSNSSGISLQSPVAQLLDSGNLVVKDSLDNDTGAVENLLWQSFDHPCDTLIPGMKTGKDLVNGLDKPLTSWKSTEDPAKGDYRMEINIQGYPQAYLMRGNRTLFRVGSWNGERFTGLPALQQTPTFTFQFVLSSNEVYFKFETTDNSPLMRYTIYPSGLLQRYIWNDQTNDWMVTATAQVDQCENYALCGAFAGCQVYRSPICSCLNGFVPQSPTDWNSTKWSDGSVRRTPLECSRNDGFLKYEGIKVPDTSSSSYIRNMGLAECAGLCLGNCSCTAYASLDIRNGGSGCLRWFGDLIDIRGLAEGGQDLYVKVAASEVAEFGKKQTPNEKKRTMIIAILAVILFLSMVALGIGCIIKRKRELRMKARAEGLIVRNNDDNKGDMDLPIFELDTVAAATNNFSNSNKLGEGGFGPVYKGTLQEGQGIAVKRLSKSSGQGLNEFKNEVILFSKLQHRNLVKLLGCCIRDDEKMLIYEYMPNRSLDSIIFDKSRSKLLDWQQRIQIIDGIARGLLYLHQDSRLRIIHRDLKASNILLDKEMHPKISDFGLAKTFGADQTEANTNRVVGTHGYMSPEYAMDGVFSVKSDIFSFGVLVLEIISGKRNRGFQHHDHDLNLLGHAWALWMKGAALKLVDECLMESCTHSQALRCIQVALLCVQQRPEDRPNISLVVLMLGSADPLSEPKQPGFFTARNPFDKGDSSSSKNDSHSVNDVTVTLLAAR</sequence>
<feature type="region of interest" description="Disordered" evidence="19">
    <location>
        <begin position="796"/>
        <end position="816"/>
    </location>
</feature>
<dbReference type="SUPFAM" id="SSF56112">
    <property type="entry name" value="Protein kinase-like (PK-like)"/>
    <property type="match status" value="1"/>
</dbReference>
<dbReference type="PROSITE" id="PS00108">
    <property type="entry name" value="PROTEIN_KINASE_ST"/>
    <property type="match status" value="1"/>
</dbReference>
<dbReference type="PANTHER" id="PTHR32444:SF183">
    <property type="entry name" value="APPLE DOMAIN-CONTAINING PROTEIN"/>
    <property type="match status" value="1"/>
</dbReference>
<evidence type="ECO:0000256" key="3">
    <source>
        <dbReference type="ARBA" id="ARBA00022527"/>
    </source>
</evidence>
<evidence type="ECO:0000256" key="10">
    <source>
        <dbReference type="ARBA" id="ARBA00022840"/>
    </source>
</evidence>
<dbReference type="InterPro" id="IPR021820">
    <property type="entry name" value="S-locus_recpt_kinase_C"/>
</dbReference>
<dbReference type="PANTHER" id="PTHR32444">
    <property type="entry name" value="BULB-TYPE LECTIN DOMAIN-CONTAINING PROTEIN"/>
    <property type="match status" value="1"/>
</dbReference>
<feature type="domain" description="Apple" evidence="24">
    <location>
        <begin position="344"/>
        <end position="425"/>
    </location>
</feature>
<dbReference type="Gene3D" id="1.10.510.10">
    <property type="entry name" value="Transferase(Phosphotransferase) domain 1"/>
    <property type="match status" value="1"/>
</dbReference>
<dbReference type="InterPro" id="IPR024171">
    <property type="entry name" value="SRK-like_kinase"/>
</dbReference>
<comment type="subcellular location">
    <subcellularLocation>
        <location evidence="1">Cell membrane</location>
        <topology evidence="1">Single-pass type I membrane protein</topology>
    </subcellularLocation>
</comment>
<dbReference type="GO" id="GO:0030246">
    <property type="term" value="F:carbohydrate binding"/>
    <property type="evidence" value="ECO:0007669"/>
    <property type="project" value="UniProtKB-KW"/>
</dbReference>
<evidence type="ECO:0000256" key="4">
    <source>
        <dbReference type="ARBA" id="ARBA00022679"/>
    </source>
</evidence>
<dbReference type="FunFam" id="1.10.510.10:FF:000060">
    <property type="entry name" value="G-type lectin S-receptor-like serine/threonine-protein kinase"/>
    <property type="match status" value="1"/>
</dbReference>
<comment type="catalytic activity">
    <reaction evidence="16 18">
        <text>L-threonyl-[protein] + ATP = O-phospho-L-threonyl-[protein] + ADP + H(+)</text>
        <dbReference type="Rhea" id="RHEA:46608"/>
        <dbReference type="Rhea" id="RHEA-COMP:11060"/>
        <dbReference type="Rhea" id="RHEA-COMP:11605"/>
        <dbReference type="ChEBI" id="CHEBI:15378"/>
        <dbReference type="ChEBI" id="CHEBI:30013"/>
        <dbReference type="ChEBI" id="CHEBI:30616"/>
        <dbReference type="ChEBI" id="CHEBI:61977"/>
        <dbReference type="ChEBI" id="CHEBI:456216"/>
        <dbReference type="EC" id="2.7.11.1"/>
    </reaction>
</comment>
<evidence type="ECO:0000313" key="25">
    <source>
        <dbReference type="EMBL" id="CAL1352744.1"/>
    </source>
</evidence>
<keyword evidence="14" id="KW-0675">Receptor</keyword>
<dbReference type="EC" id="2.7.11.1" evidence="18"/>
<dbReference type="Gene3D" id="2.90.10.10">
    <property type="entry name" value="Bulb-type lectin domain"/>
    <property type="match status" value="1"/>
</dbReference>
<dbReference type="CDD" id="cd14066">
    <property type="entry name" value="STKc_IRAK"/>
    <property type="match status" value="1"/>
</dbReference>
<protein>
    <recommendedName>
        <fullName evidence="18">Receptor-like serine/threonine-protein kinase</fullName>
        <ecNumber evidence="18">2.7.11.1</ecNumber>
    </recommendedName>
</protein>
<gene>
    <name evidence="25" type="ORF">LTRI10_LOCUS689</name>
</gene>
<organism evidence="25 26">
    <name type="scientific">Linum trigynum</name>
    <dbReference type="NCBI Taxonomy" id="586398"/>
    <lineage>
        <taxon>Eukaryota</taxon>
        <taxon>Viridiplantae</taxon>
        <taxon>Streptophyta</taxon>
        <taxon>Embryophyta</taxon>
        <taxon>Tracheophyta</taxon>
        <taxon>Spermatophyta</taxon>
        <taxon>Magnoliopsida</taxon>
        <taxon>eudicotyledons</taxon>
        <taxon>Gunneridae</taxon>
        <taxon>Pentapetalae</taxon>
        <taxon>rosids</taxon>
        <taxon>fabids</taxon>
        <taxon>Malpighiales</taxon>
        <taxon>Linaceae</taxon>
        <taxon>Linum</taxon>
    </lineage>
</organism>
<dbReference type="EMBL" id="OZ034813">
    <property type="protein sequence ID" value="CAL1352744.1"/>
    <property type="molecule type" value="Genomic_DNA"/>
</dbReference>
<evidence type="ECO:0000256" key="15">
    <source>
        <dbReference type="ARBA" id="ARBA00023180"/>
    </source>
</evidence>
<keyword evidence="15" id="KW-0325">Glycoprotein</keyword>
<dbReference type="GO" id="GO:0048544">
    <property type="term" value="P:recognition of pollen"/>
    <property type="evidence" value="ECO:0007669"/>
    <property type="project" value="InterPro"/>
</dbReference>
<feature type="domain" description="Bulb-type lectin" evidence="23">
    <location>
        <begin position="23"/>
        <end position="147"/>
    </location>
</feature>
<dbReference type="FunFam" id="2.90.10.10:FF:000004">
    <property type="entry name" value="G-type lectin S-receptor-like serine/threonine-protein kinase"/>
    <property type="match status" value="1"/>
</dbReference>
<dbReference type="AlphaFoldDB" id="A0AAV2C922"/>